<evidence type="ECO:0000256" key="2">
    <source>
        <dbReference type="ARBA" id="ARBA00029447"/>
    </source>
</evidence>
<keyword evidence="1" id="KW-0145">Chemotaxis</keyword>
<reference evidence="4 5" key="1">
    <citation type="submission" date="2022-01" db="EMBL/GenBank/DDBJ databases">
        <title>Maritalea mediterranea sp. nov., isolated from marine plastic residues from the Malva-rosa beach (Valencia, Spain).</title>
        <authorList>
            <person name="Vidal-Verdu A."/>
            <person name="Molina-Menor E."/>
            <person name="Pascual J."/>
            <person name="Pereto J."/>
            <person name="Porcar M."/>
        </authorList>
    </citation>
    <scope>NUCLEOTIDE SEQUENCE [LARGE SCALE GENOMIC DNA]</scope>
    <source>
        <strain evidence="4 5">P4.10X</strain>
    </source>
</reference>
<evidence type="ECO:0000313" key="4">
    <source>
        <dbReference type="EMBL" id="MCF4099370.1"/>
    </source>
</evidence>
<evidence type="ECO:0000256" key="3">
    <source>
        <dbReference type="SAM" id="MobiDB-lite"/>
    </source>
</evidence>
<dbReference type="Proteomes" id="UP001201217">
    <property type="component" value="Unassembled WGS sequence"/>
</dbReference>
<dbReference type="EMBL" id="JAKGTI010000003">
    <property type="protein sequence ID" value="MCF4099370.1"/>
    <property type="molecule type" value="Genomic_DNA"/>
</dbReference>
<evidence type="ECO:0000313" key="5">
    <source>
        <dbReference type="Proteomes" id="UP001201217"/>
    </source>
</evidence>
<feature type="non-terminal residue" evidence="4">
    <location>
        <position position="1"/>
    </location>
</feature>
<name>A0ABS9E909_9HYPH</name>
<gene>
    <name evidence="4" type="ORF">L1I42_12785</name>
</gene>
<organism evidence="4 5">
    <name type="scientific">Maritalea mediterranea</name>
    <dbReference type="NCBI Taxonomy" id="2909667"/>
    <lineage>
        <taxon>Bacteria</taxon>
        <taxon>Pseudomonadati</taxon>
        <taxon>Pseudomonadota</taxon>
        <taxon>Alphaproteobacteria</taxon>
        <taxon>Hyphomicrobiales</taxon>
        <taxon>Devosiaceae</taxon>
        <taxon>Maritalea</taxon>
    </lineage>
</organism>
<protein>
    <submittedName>
        <fullName evidence="4">Methyl-accepting chemotaxis protein</fullName>
    </submittedName>
</protein>
<accession>A0ABS9E909</accession>
<dbReference type="PANTHER" id="PTHR43531">
    <property type="entry name" value="PROTEIN ICFG"/>
    <property type="match status" value="1"/>
</dbReference>
<feature type="region of interest" description="Disordered" evidence="3">
    <location>
        <begin position="84"/>
        <end position="106"/>
    </location>
</feature>
<comment type="caution">
    <text evidence="4">The sequence shown here is derived from an EMBL/GenBank/DDBJ whole genome shotgun (WGS) entry which is preliminary data.</text>
</comment>
<proteinExistence type="inferred from homology"/>
<comment type="similarity">
    <text evidence="2">Belongs to the methyl-accepting chemotaxis (MCP) protein family.</text>
</comment>
<sequence>VAQAAKSLEAMLEAARSNNTIMVSIADKSKAQASSIEQINQAVRDMDETTQHNAALVEETNAAIEQTENQATELDSIVDVFVTDDGGRPRQPVGVNGESPEEQPKHAFGRVKEYQERAKSVAKQFVAQGNTALKPDEDWTEF</sequence>
<dbReference type="SUPFAM" id="SSF58104">
    <property type="entry name" value="Methyl-accepting chemotaxis protein (MCP) signaling domain"/>
    <property type="match status" value="1"/>
</dbReference>
<keyword evidence="5" id="KW-1185">Reference proteome</keyword>
<dbReference type="Gene3D" id="1.10.287.950">
    <property type="entry name" value="Methyl-accepting chemotaxis protein"/>
    <property type="match status" value="1"/>
</dbReference>
<dbReference type="PANTHER" id="PTHR43531:SF11">
    <property type="entry name" value="METHYL-ACCEPTING CHEMOTAXIS PROTEIN 3"/>
    <property type="match status" value="1"/>
</dbReference>
<dbReference type="InterPro" id="IPR051310">
    <property type="entry name" value="MCP_chemotaxis"/>
</dbReference>
<evidence type="ECO:0000256" key="1">
    <source>
        <dbReference type="ARBA" id="ARBA00022500"/>
    </source>
</evidence>